<name>R7S5W4_PUNST</name>
<proteinExistence type="predicted"/>
<feature type="chain" id="PRO_5004443816" description="GH16 domain-containing protein" evidence="2">
    <location>
        <begin position="24"/>
        <end position="396"/>
    </location>
</feature>
<feature type="compositionally biased region" description="Low complexity" evidence="1">
    <location>
        <begin position="329"/>
        <end position="361"/>
    </location>
</feature>
<gene>
    <name evidence="4" type="ORF">PUNSTDRAFT_75123</name>
</gene>
<dbReference type="PANTHER" id="PTHR10963:SF24">
    <property type="entry name" value="GLYCOSIDASE C21B10.07-RELATED"/>
    <property type="match status" value="1"/>
</dbReference>
<sequence>MKTSIVYYALCLLSSCSLACVRAYDLVKEYSGTDFFSEWDFYGSWDNLTNGDIWWLDAANATQQHLAFVNEAGNAIMKVDNTTNVPWNDKRNSVRITSKAAYPVGSLFIIDMVHMPFGCSVWPAFWTKGTLWPDNGEIDILEGVNLFTANQMALHTLGGCTHSTPPNQLGRSGSDPDCSTPAGCIVTEAKQNSYGSGFASAGGGVFAAQFDVSGIYMWFWSRADVPPSISFANSTSSITDLSDFGNPSASYPASTCNITEFFGPQQLVLDITLCGDWAGIGAVYNTSGCTGPTGLCYDDNVIGSGANYADAYFEIRYVRAYSLPGTPQPTVTSAPASGTTTTTNGSPASDAAASTTSPDDSGVTVVSRAAPPPHRSFGARSGLVAALSVLALRCLS</sequence>
<dbReference type="OrthoDB" id="192832at2759"/>
<dbReference type="PROSITE" id="PS51257">
    <property type="entry name" value="PROKAR_LIPOPROTEIN"/>
    <property type="match status" value="1"/>
</dbReference>
<dbReference type="RefSeq" id="XP_007387574.1">
    <property type="nucleotide sequence ID" value="XM_007387512.1"/>
</dbReference>
<dbReference type="InterPro" id="IPR050546">
    <property type="entry name" value="Glycosyl_Hydrlase_16"/>
</dbReference>
<dbReference type="eggNOG" id="ENOG502SKEN">
    <property type="taxonomic scope" value="Eukaryota"/>
</dbReference>
<evidence type="ECO:0000313" key="4">
    <source>
        <dbReference type="EMBL" id="EIN05171.1"/>
    </source>
</evidence>
<dbReference type="Pfam" id="PF26113">
    <property type="entry name" value="GH16_XgeA"/>
    <property type="match status" value="1"/>
</dbReference>
<keyword evidence="2" id="KW-0732">Signal</keyword>
<evidence type="ECO:0000256" key="2">
    <source>
        <dbReference type="SAM" id="SignalP"/>
    </source>
</evidence>
<feature type="signal peptide" evidence="2">
    <location>
        <begin position="1"/>
        <end position="23"/>
    </location>
</feature>
<dbReference type="InterPro" id="IPR013320">
    <property type="entry name" value="ConA-like_dom_sf"/>
</dbReference>
<keyword evidence="5" id="KW-1185">Reference proteome</keyword>
<dbReference type="GO" id="GO:0009251">
    <property type="term" value="P:glucan catabolic process"/>
    <property type="evidence" value="ECO:0007669"/>
    <property type="project" value="TreeGrafter"/>
</dbReference>
<dbReference type="GeneID" id="18885555"/>
<dbReference type="PANTHER" id="PTHR10963">
    <property type="entry name" value="GLYCOSYL HYDROLASE-RELATED"/>
    <property type="match status" value="1"/>
</dbReference>
<dbReference type="Proteomes" id="UP000054196">
    <property type="component" value="Unassembled WGS sequence"/>
</dbReference>
<dbReference type="SUPFAM" id="SSF49899">
    <property type="entry name" value="Concanavalin A-like lectins/glucanases"/>
    <property type="match status" value="1"/>
</dbReference>
<evidence type="ECO:0000313" key="5">
    <source>
        <dbReference type="Proteomes" id="UP000054196"/>
    </source>
</evidence>
<dbReference type="AlphaFoldDB" id="R7S5W4"/>
<evidence type="ECO:0000259" key="3">
    <source>
        <dbReference type="PROSITE" id="PS51762"/>
    </source>
</evidence>
<dbReference type="Gene3D" id="2.60.120.200">
    <property type="match status" value="1"/>
</dbReference>
<evidence type="ECO:0000256" key="1">
    <source>
        <dbReference type="SAM" id="MobiDB-lite"/>
    </source>
</evidence>
<dbReference type="PROSITE" id="PS51762">
    <property type="entry name" value="GH16_2"/>
    <property type="match status" value="1"/>
</dbReference>
<accession>R7S5W4</accession>
<dbReference type="GO" id="GO:0004553">
    <property type="term" value="F:hydrolase activity, hydrolyzing O-glycosyl compounds"/>
    <property type="evidence" value="ECO:0007669"/>
    <property type="project" value="InterPro"/>
</dbReference>
<dbReference type="CDD" id="cd02181">
    <property type="entry name" value="GH16_fungal_Lam16A_glucanase"/>
    <property type="match status" value="1"/>
</dbReference>
<dbReference type="HOGENOM" id="CLU_016972_2_1_1"/>
<feature type="domain" description="GH16" evidence="3">
    <location>
        <begin position="28"/>
        <end position="286"/>
    </location>
</feature>
<organism evidence="4 5">
    <name type="scientific">Punctularia strigosozonata (strain HHB-11173)</name>
    <name type="common">White-rot fungus</name>
    <dbReference type="NCBI Taxonomy" id="741275"/>
    <lineage>
        <taxon>Eukaryota</taxon>
        <taxon>Fungi</taxon>
        <taxon>Dikarya</taxon>
        <taxon>Basidiomycota</taxon>
        <taxon>Agaricomycotina</taxon>
        <taxon>Agaricomycetes</taxon>
        <taxon>Corticiales</taxon>
        <taxon>Punctulariaceae</taxon>
        <taxon>Punctularia</taxon>
    </lineage>
</organism>
<protein>
    <recommendedName>
        <fullName evidence="3">GH16 domain-containing protein</fullName>
    </recommendedName>
</protein>
<dbReference type="EMBL" id="JH687551">
    <property type="protein sequence ID" value="EIN05171.1"/>
    <property type="molecule type" value="Genomic_DNA"/>
</dbReference>
<reference evidence="5" key="1">
    <citation type="journal article" date="2012" name="Science">
        <title>The Paleozoic origin of enzymatic lignin decomposition reconstructed from 31 fungal genomes.</title>
        <authorList>
            <person name="Floudas D."/>
            <person name="Binder M."/>
            <person name="Riley R."/>
            <person name="Barry K."/>
            <person name="Blanchette R.A."/>
            <person name="Henrissat B."/>
            <person name="Martinez A.T."/>
            <person name="Otillar R."/>
            <person name="Spatafora J.W."/>
            <person name="Yadav J.S."/>
            <person name="Aerts A."/>
            <person name="Benoit I."/>
            <person name="Boyd A."/>
            <person name="Carlson A."/>
            <person name="Copeland A."/>
            <person name="Coutinho P.M."/>
            <person name="de Vries R.P."/>
            <person name="Ferreira P."/>
            <person name="Findley K."/>
            <person name="Foster B."/>
            <person name="Gaskell J."/>
            <person name="Glotzer D."/>
            <person name="Gorecki P."/>
            <person name="Heitman J."/>
            <person name="Hesse C."/>
            <person name="Hori C."/>
            <person name="Igarashi K."/>
            <person name="Jurgens J.A."/>
            <person name="Kallen N."/>
            <person name="Kersten P."/>
            <person name="Kohler A."/>
            <person name="Kuees U."/>
            <person name="Kumar T.K.A."/>
            <person name="Kuo A."/>
            <person name="LaButti K."/>
            <person name="Larrondo L.F."/>
            <person name="Lindquist E."/>
            <person name="Ling A."/>
            <person name="Lombard V."/>
            <person name="Lucas S."/>
            <person name="Lundell T."/>
            <person name="Martin R."/>
            <person name="McLaughlin D.J."/>
            <person name="Morgenstern I."/>
            <person name="Morin E."/>
            <person name="Murat C."/>
            <person name="Nagy L.G."/>
            <person name="Nolan M."/>
            <person name="Ohm R.A."/>
            <person name="Patyshakuliyeva A."/>
            <person name="Rokas A."/>
            <person name="Ruiz-Duenas F.J."/>
            <person name="Sabat G."/>
            <person name="Salamov A."/>
            <person name="Samejima M."/>
            <person name="Schmutz J."/>
            <person name="Slot J.C."/>
            <person name="St John F."/>
            <person name="Stenlid J."/>
            <person name="Sun H."/>
            <person name="Sun S."/>
            <person name="Syed K."/>
            <person name="Tsang A."/>
            <person name="Wiebenga A."/>
            <person name="Young D."/>
            <person name="Pisabarro A."/>
            <person name="Eastwood D.C."/>
            <person name="Martin F."/>
            <person name="Cullen D."/>
            <person name="Grigoriev I.V."/>
            <person name="Hibbett D.S."/>
        </authorList>
    </citation>
    <scope>NUCLEOTIDE SEQUENCE [LARGE SCALE GENOMIC DNA]</scope>
    <source>
        <strain evidence="5">HHB-11173 SS5</strain>
    </source>
</reference>
<dbReference type="InterPro" id="IPR000757">
    <property type="entry name" value="Beta-glucanase-like"/>
</dbReference>
<dbReference type="OMA" id="YINPAGN"/>
<feature type="region of interest" description="Disordered" evidence="1">
    <location>
        <begin position="328"/>
        <end position="369"/>
    </location>
</feature>
<dbReference type="FunFam" id="2.60.120.200:FF:000179">
    <property type="entry name" value="Unplaced genomic scaffold supercont1.19, whole genome shotgun sequence"/>
    <property type="match status" value="1"/>
</dbReference>
<dbReference type="KEGG" id="psq:PUNSTDRAFT_75123"/>